<feature type="non-terminal residue" evidence="3">
    <location>
        <position position="366"/>
    </location>
</feature>
<dbReference type="PANTHER" id="PTHR36120">
    <property type="entry name" value="FUCOSE ISOMERASE"/>
    <property type="match status" value="1"/>
</dbReference>
<dbReference type="GO" id="GO:0005996">
    <property type="term" value="P:monosaccharide metabolic process"/>
    <property type="evidence" value="ECO:0007669"/>
    <property type="project" value="InterPro"/>
</dbReference>
<evidence type="ECO:0000256" key="2">
    <source>
        <dbReference type="ARBA" id="ARBA00023277"/>
    </source>
</evidence>
<sequence>MKEVGIYPLAGAINAKDPHLIAYCQDYLTRLGKALDLHLVPMEEEAFRAQGIPVFFLASGGIAGAFRDVCHCVKGPYILLTTAGWNSLPASMEILSYLHEQGEEGEILHGEPEEIAPRLRELLRLAEVRRRLARMRLGVIGETLSLAGSRADRETLQRRFGAELVMLDINELVEEFHKGGYPENDDTRQLKSRGYDPVEMEKALQVYGAVDRMVQKYQLDAVTVRCFDLLDSIHTTGCLALSILNAQGIPAACEGDTRSLLSMALLHQLTGEPVFMANPSQLDRQKQEMVFAHCTLPLNMPQDYTLTTHFESGIGVALAADFAPGPVTVFKCDETGRFYAQDAELLESLHRPDLCRTQLRLRLPEG</sequence>
<gene>
    <name evidence="3" type="ORF">H9701_08500</name>
</gene>
<dbReference type="GO" id="GO:0005737">
    <property type="term" value="C:cytoplasm"/>
    <property type="evidence" value="ECO:0007669"/>
    <property type="project" value="InterPro"/>
</dbReference>
<reference evidence="3" key="2">
    <citation type="submission" date="2021-04" db="EMBL/GenBank/DDBJ databases">
        <authorList>
            <person name="Gilroy R."/>
        </authorList>
    </citation>
    <scope>NUCLEOTIDE SEQUENCE</scope>
    <source>
        <strain evidence="3">CHK186-1790</strain>
    </source>
</reference>
<proteinExistence type="predicted"/>
<keyword evidence="2" id="KW-0119">Carbohydrate metabolism</keyword>
<dbReference type="Proteomes" id="UP000823882">
    <property type="component" value="Unassembled WGS sequence"/>
</dbReference>
<evidence type="ECO:0000313" key="4">
    <source>
        <dbReference type="Proteomes" id="UP000823882"/>
    </source>
</evidence>
<comment type="caution">
    <text evidence="3">The sequence shown here is derived from an EMBL/GenBank/DDBJ whole genome shotgun (WGS) entry which is preliminary data.</text>
</comment>
<organism evidence="3 4">
    <name type="scientific">Candidatus Intestinimonas pullistercoris</name>
    <dbReference type="NCBI Taxonomy" id="2838623"/>
    <lineage>
        <taxon>Bacteria</taxon>
        <taxon>Bacillati</taxon>
        <taxon>Bacillota</taxon>
        <taxon>Clostridia</taxon>
        <taxon>Eubacteriales</taxon>
        <taxon>Intestinimonas</taxon>
    </lineage>
</organism>
<reference evidence="3" key="1">
    <citation type="journal article" date="2021" name="PeerJ">
        <title>Extensive microbial diversity within the chicken gut microbiome revealed by metagenomics and culture.</title>
        <authorList>
            <person name="Gilroy R."/>
            <person name="Ravi A."/>
            <person name="Getino M."/>
            <person name="Pursley I."/>
            <person name="Horton D.L."/>
            <person name="Alikhan N.F."/>
            <person name="Baker D."/>
            <person name="Gharbi K."/>
            <person name="Hall N."/>
            <person name="Watson M."/>
            <person name="Adriaenssens E.M."/>
            <person name="Foster-Nyarko E."/>
            <person name="Jarju S."/>
            <person name="Secka A."/>
            <person name="Antonio M."/>
            <person name="Oren A."/>
            <person name="Chaudhuri R.R."/>
            <person name="La Ragione R."/>
            <person name="Hildebrand F."/>
            <person name="Pallen M.J."/>
        </authorList>
    </citation>
    <scope>NUCLEOTIDE SEQUENCE</scope>
    <source>
        <strain evidence="3">CHK186-1790</strain>
    </source>
</reference>
<keyword evidence="1" id="KW-0413">Isomerase</keyword>
<dbReference type="EMBL" id="DWWJ01000154">
    <property type="protein sequence ID" value="HJC41578.1"/>
    <property type="molecule type" value="Genomic_DNA"/>
</dbReference>
<dbReference type="PANTHER" id="PTHR36120:SF2">
    <property type="entry name" value="FUCOSE ISOMERASE"/>
    <property type="match status" value="1"/>
</dbReference>
<evidence type="ECO:0008006" key="5">
    <source>
        <dbReference type="Google" id="ProtNLM"/>
    </source>
</evidence>
<name>A0A9D2SZJ3_9FIRM</name>
<dbReference type="GO" id="GO:0016861">
    <property type="term" value="F:intramolecular oxidoreductase activity, interconverting aldoses and ketoses"/>
    <property type="evidence" value="ECO:0007669"/>
    <property type="project" value="InterPro"/>
</dbReference>
<dbReference type="SUPFAM" id="SSF53743">
    <property type="entry name" value="FucI/AraA N-terminal and middle domains"/>
    <property type="match status" value="1"/>
</dbReference>
<evidence type="ECO:0000256" key="1">
    <source>
        <dbReference type="ARBA" id="ARBA00023235"/>
    </source>
</evidence>
<accession>A0A9D2SZJ3</accession>
<evidence type="ECO:0000313" key="3">
    <source>
        <dbReference type="EMBL" id="HJC41578.1"/>
    </source>
</evidence>
<protein>
    <recommendedName>
        <fullName evidence="5">L-fucose isomerase</fullName>
    </recommendedName>
</protein>
<dbReference type="InterPro" id="IPR009015">
    <property type="entry name" value="Fucose_isomerase_N/cen_sf"/>
</dbReference>
<dbReference type="AlphaFoldDB" id="A0A9D2SZJ3"/>